<dbReference type="InterPro" id="IPR034660">
    <property type="entry name" value="DinB/YfiT-like"/>
</dbReference>
<keyword evidence="3" id="KW-1185">Reference proteome</keyword>
<evidence type="ECO:0000313" key="3">
    <source>
        <dbReference type="Proteomes" id="UP000657385"/>
    </source>
</evidence>
<dbReference type="EMBL" id="JADPRT010000001">
    <property type="protein sequence ID" value="MBF9067107.1"/>
    <property type="molecule type" value="Genomic_DNA"/>
</dbReference>
<name>A0A931B1Q3_9ACTN</name>
<organism evidence="2 3">
    <name type="scientific">Streptacidiphilus fuscans</name>
    <dbReference type="NCBI Taxonomy" id="2789292"/>
    <lineage>
        <taxon>Bacteria</taxon>
        <taxon>Bacillati</taxon>
        <taxon>Actinomycetota</taxon>
        <taxon>Actinomycetes</taxon>
        <taxon>Kitasatosporales</taxon>
        <taxon>Streptomycetaceae</taxon>
        <taxon>Streptacidiphilus</taxon>
    </lineage>
</organism>
<sequence>MHMISESYLAVAEAAVSLLGHRSVADAWDEPSALAGYAVSGLAGHLAGQVSVVAKALDGPEPATEPVALLDYFLQARWIDAEQDSEVHRGIRGSGEQYAEVGPHALAARTAEVLDRLRRDLPRQRPDRVVQFPWGPPSLRLDDLLTNRMMELVVHLDDLAVSVGMPTPELPAAATDAVVALLATLAARRHGAVPVLRALTRAERAPDTIAAF</sequence>
<dbReference type="Proteomes" id="UP000657385">
    <property type="component" value="Unassembled WGS sequence"/>
</dbReference>
<dbReference type="GO" id="GO:0046872">
    <property type="term" value="F:metal ion binding"/>
    <property type="evidence" value="ECO:0007669"/>
    <property type="project" value="InterPro"/>
</dbReference>
<dbReference type="InterPro" id="IPR024344">
    <property type="entry name" value="MDMPI_metal-binding"/>
</dbReference>
<keyword evidence="2" id="KW-0413">Isomerase</keyword>
<comment type="caution">
    <text evidence="2">The sequence shown here is derived from an EMBL/GenBank/DDBJ whole genome shotgun (WGS) entry which is preliminary data.</text>
</comment>
<accession>A0A931B1Q3</accession>
<dbReference type="Gene3D" id="1.20.120.450">
    <property type="entry name" value="dinb family like domain"/>
    <property type="match status" value="1"/>
</dbReference>
<evidence type="ECO:0000313" key="2">
    <source>
        <dbReference type="EMBL" id="MBF9067107.1"/>
    </source>
</evidence>
<dbReference type="AlphaFoldDB" id="A0A931B1Q3"/>
<dbReference type="GO" id="GO:0016853">
    <property type="term" value="F:isomerase activity"/>
    <property type="evidence" value="ECO:0007669"/>
    <property type="project" value="UniProtKB-KW"/>
</dbReference>
<feature type="domain" description="Mycothiol-dependent maleylpyruvate isomerase metal-binding" evidence="1">
    <location>
        <begin position="24"/>
        <end position="160"/>
    </location>
</feature>
<evidence type="ECO:0000259" key="1">
    <source>
        <dbReference type="Pfam" id="PF11716"/>
    </source>
</evidence>
<proteinExistence type="predicted"/>
<reference evidence="2" key="1">
    <citation type="submission" date="2020-11" db="EMBL/GenBank/DDBJ databases">
        <title>Isolation and identification of active actinomycetes.</title>
        <authorList>
            <person name="Yu B."/>
        </authorList>
    </citation>
    <scope>NUCLEOTIDE SEQUENCE</scope>
    <source>
        <strain evidence="2">NEAU-YB345</strain>
    </source>
</reference>
<gene>
    <name evidence="2" type="ORF">I2501_03505</name>
</gene>
<dbReference type="Pfam" id="PF11716">
    <property type="entry name" value="MDMPI_N"/>
    <property type="match status" value="1"/>
</dbReference>
<dbReference type="SUPFAM" id="SSF109854">
    <property type="entry name" value="DinB/YfiT-like putative metalloenzymes"/>
    <property type="match status" value="1"/>
</dbReference>
<protein>
    <submittedName>
        <fullName evidence="2">Maleylpyruvate isomerase N-terminal domain-containing protein</fullName>
    </submittedName>
</protein>